<organism evidence="9 10">
    <name type="scientific">Halomonas cupida</name>
    <dbReference type="NCBI Taxonomy" id="44933"/>
    <lineage>
        <taxon>Bacteria</taxon>
        <taxon>Pseudomonadati</taxon>
        <taxon>Pseudomonadota</taxon>
        <taxon>Gammaproteobacteria</taxon>
        <taxon>Oceanospirillales</taxon>
        <taxon>Halomonadaceae</taxon>
        <taxon>Halomonas</taxon>
    </lineage>
</organism>
<dbReference type="GO" id="GO:0016020">
    <property type="term" value="C:membrane"/>
    <property type="evidence" value="ECO:0007669"/>
    <property type="project" value="UniProtKB-SubCell"/>
</dbReference>
<evidence type="ECO:0000256" key="5">
    <source>
        <dbReference type="ARBA" id="ARBA00022989"/>
    </source>
</evidence>
<keyword evidence="6 7" id="KW-0472">Membrane</keyword>
<dbReference type="Pfam" id="PF03547">
    <property type="entry name" value="Mem_trans"/>
    <property type="match status" value="1"/>
</dbReference>
<feature type="transmembrane region" description="Helical" evidence="7">
    <location>
        <begin position="230"/>
        <end position="251"/>
    </location>
</feature>
<accession>A0A1M6ZD06</accession>
<keyword evidence="11" id="KW-1185">Reference proteome</keyword>
<feature type="transmembrane region" description="Helical" evidence="7">
    <location>
        <begin position="257"/>
        <end position="277"/>
    </location>
</feature>
<evidence type="ECO:0000256" key="7">
    <source>
        <dbReference type="SAM" id="Phobius"/>
    </source>
</evidence>
<dbReference type="Proteomes" id="UP000184123">
    <property type="component" value="Unassembled WGS sequence"/>
</dbReference>
<feature type="transmembrane region" description="Helical" evidence="7">
    <location>
        <begin position="167"/>
        <end position="185"/>
    </location>
</feature>
<name>A0A1M6ZD06_9GAMM</name>
<keyword evidence="3" id="KW-1003">Cell membrane</keyword>
<dbReference type="STRING" id="44933.SAMN05660971_00057"/>
<evidence type="ECO:0000313" key="10">
    <source>
        <dbReference type="Proteomes" id="UP000184123"/>
    </source>
</evidence>
<proteinExistence type="predicted"/>
<dbReference type="AlphaFoldDB" id="A0A1M6ZD06"/>
<feature type="transmembrane region" description="Helical" evidence="7">
    <location>
        <begin position="6"/>
        <end position="27"/>
    </location>
</feature>
<dbReference type="PANTHER" id="PTHR36838:SF3">
    <property type="entry name" value="TRANSPORTER AUXIN EFFLUX CARRIER EC FAMILY"/>
    <property type="match status" value="1"/>
</dbReference>
<protein>
    <submittedName>
        <fullName evidence="8">Transporter</fullName>
    </submittedName>
</protein>
<dbReference type="Proteomes" id="UP000321726">
    <property type="component" value="Unassembled WGS sequence"/>
</dbReference>
<feature type="transmembrane region" description="Helical" evidence="7">
    <location>
        <begin position="197"/>
        <end position="218"/>
    </location>
</feature>
<evidence type="ECO:0000313" key="9">
    <source>
        <dbReference type="EMBL" id="SHL28235.1"/>
    </source>
</evidence>
<feature type="transmembrane region" description="Helical" evidence="7">
    <location>
        <begin position="127"/>
        <end position="146"/>
    </location>
</feature>
<dbReference type="RefSeq" id="WP_073433040.1">
    <property type="nucleotide sequence ID" value="NZ_BJXU01000091.1"/>
</dbReference>
<sequence length="316" mass="33284">MLHTLAIMAPIILLMGLGYTAAHIRLINREQIQGIGQLVMYFALPALIIRALTDNPLGETLNPRYLLAYGLGSALLFIPVLLWMQRRRSESLSSAAMYALGASASNSAFTGYPIASMVLGPSAATFLAQNMIIENLLILPAALIVAELGQRQGGSGLDLLRTIGGRLIRNPLLLALGVGISMALLDVRLPAPLDQVIDMLADATAPTALFAVGGALYGLQVRGMVGSVSLIVLGKLILHPLAILIMFSLIMPGETDVLVGALLFASVPMISIFPLICQRYSMGSIGAGALFTASLASFATITCLIALMSRYSLPPG</sequence>
<dbReference type="InterPro" id="IPR004776">
    <property type="entry name" value="Mem_transp_PIN-like"/>
</dbReference>
<evidence type="ECO:0000256" key="1">
    <source>
        <dbReference type="ARBA" id="ARBA00004141"/>
    </source>
</evidence>
<gene>
    <name evidence="8" type="primary">mdcF</name>
    <name evidence="8" type="ORF">HCU01_23680</name>
    <name evidence="9" type="ORF">SAMN05660971_00057</name>
</gene>
<keyword evidence="5 7" id="KW-1133">Transmembrane helix</keyword>
<evidence type="ECO:0000256" key="6">
    <source>
        <dbReference type="ARBA" id="ARBA00023136"/>
    </source>
</evidence>
<evidence type="ECO:0000256" key="4">
    <source>
        <dbReference type="ARBA" id="ARBA00022692"/>
    </source>
</evidence>
<comment type="subcellular location">
    <subcellularLocation>
        <location evidence="1">Membrane</location>
        <topology evidence="1">Multi-pass membrane protein</topology>
    </subcellularLocation>
</comment>
<dbReference type="EMBL" id="BJXU01000091">
    <property type="protein sequence ID" value="GEN24419.1"/>
    <property type="molecule type" value="Genomic_DNA"/>
</dbReference>
<feature type="transmembrane region" description="Helical" evidence="7">
    <location>
        <begin position="289"/>
        <end position="308"/>
    </location>
</feature>
<feature type="transmembrane region" description="Helical" evidence="7">
    <location>
        <begin position="95"/>
        <end position="115"/>
    </location>
</feature>
<keyword evidence="2" id="KW-0813">Transport</keyword>
<evidence type="ECO:0000256" key="3">
    <source>
        <dbReference type="ARBA" id="ARBA00022475"/>
    </source>
</evidence>
<dbReference type="EMBL" id="FRCA01000001">
    <property type="protein sequence ID" value="SHL28235.1"/>
    <property type="molecule type" value="Genomic_DNA"/>
</dbReference>
<evidence type="ECO:0000313" key="11">
    <source>
        <dbReference type="Proteomes" id="UP000321726"/>
    </source>
</evidence>
<dbReference type="GO" id="GO:0055085">
    <property type="term" value="P:transmembrane transport"/>
    <property type="evidence" value="ECO:0007669"/>
    <property type="project" value="InterPro"/>
</dbReference>
<feature type="transmembrane region" description="Helical" evidence="7">
    <location>
        <begin position="34"/>
        <end position="53"/>
    </location>
</feature>
<evidence type="ECO:0000256" key="2">
    <source>
        <dbReference type="ARBA" id="ARBA00022448"/>
    </source>
</evidence>
<reference evidence="9 10" key="1">
    <citation type="submission" date="2016-11" db="EMBL/GenBank/DDBJ databases">
        <authorList>
            <person name="Jaros S."/>
            <person name="Januszkiewicz K."/>
            <person name="Wedrychowicz H."/>
        </authorList>
    </citation>
    <scope>NUCLEOTIDE SEQUENCE [LARGE SCALE GENOMIC DNA]</scope>
    <source>
        <strain evidence="9 10">DSM 4740</strain>
    </source>
</reference>
<dbReference type="OrthoDB" id="9810457at2"/>
<dbReference type="PANTHER" id="PTHR36838">
    <property type="entry name" value="AUXIN EFFLUX CARRIER FAMILY PROTEIN"/>
    <property type="match status" value="1"/>
</dbReference>
<feature type="transmembrane region" description="Helical" evidence="7">
    <location>
        <begin position="65"/>
        <end position="83"/>
    </location>
</feature>
<reference evidence="8 11" key="2">
    <citation type="submission" date="2019-07" db="EMBL/GenBank/DDBJ databases">
        <title>Whole genome shotgun sequence of Halomonas cupida NBRC 102219.</title>
        <authorList>
            <person name="Hosoyama A."/>
            <person name="Uohara A."/>
            <person name="Ohji S."/>
            <person name="Ichikawa N."/>
        </authorList>
    </citation>
    <scope>NUCLEOTIDE SEQUENCE [LARGE SCALE GENOMIC DNA]</scope>
    <source>
        <strain evidence="8 11">NBRC 102219</strain>
    </source>
</reference>
<evidence type="ECO:0000313" key="8">
    <source>
        <dbReference type="EMBL" id="GEN24419.1"/>
    </source>
</evidence>
<keyword evidence="4 7" id="KW-0812">Transmembrane</keyword>